<keyword evidence="2" id="KW-1133">Transmembrane helix</keyword>
<feature type="region of interest" description="Disordered" evidence="1">
    <location>
        <begin position="22"/>
        <end position="42"/>
    </location>
</feature>
<keyword evidence="4" id="KW-1185">Reference proteome</keyword>
<feature type="compositionally biased region" description="Low complexity" evidence="1">
    <location>
        <begin position="96"/>
        <end position="109"/>
    </location>
</feature>
<feature type="transmembrane region" description="Helical" evidence="2">
    <location>
        <begin position="48"/>
        <end position="67"/>
    </location>
</feature>
<keyword evidence="2" id="KW-0472">Membrane</keyword>
<dbReference type="Proteomes" id="UP000286716">
    <property type="component" value="Unassembled WGS sequence"/>
</dbReference>
<sequence>MSSCTACERELSPEARFCGTCGTPVDPLSPASPGPTTAPPSRNVMTPLAAGGAVVALITAGAVVFAVSRSKETPTAQQTPEPIVVTTQEWAPPPTTMTDPTWTTPTSVTPSTAVTEADVRSQVAHDHAVAEGLVGSWVPQLSSKNVGLVVHGVTYDYPAIMEDFRRLQASYPDAVMVDSGDYNNFSRKDFFVTLKAETFGSADQANAWCDQQGFAPEDCHAGRLTHTGGPAGNSKPR</sequence>
<dbReference type="AlphaFoldDB" id="A0A428WXT1"/>
<protein>
    <submittedName>
        <fullName evidence="3">Zinc ribbon domain-containing protein</fullName>
    </submittedName>
</protein>
<organism evidence="3 4">
    <name type="scientific">Amycolatopsis balhimycina DSM 5908</name>
    <dbReference type="NCBI Taxonomy" id="1081091"/>
    <lineage>
        <taxon>Bacteria</taxon>
        <taxon>Bacillati</taxon>
        <taxon>Actinomycetota</taxon>
        <taxon>Actinomycetes</taxon>
        <taxon>Pseudonocardiales</taxon>
        <taxon>Pseudonocardiaceae</taxon>
        <taxon>Amycolatopsis</taxon>
    </lineage>
</organism>
<accession>A0A428WXT1</accession>
<keyword evidence="2" id="KW-0812">Transmembrane</keyword>
<evidence type="ECO:0000256" key="1">
    <source>
        <dbReference type="SAM" id="MobiDB-lite"/>
    </source>
</evidence>
<feature type="region of interest" description="Disordered" evidence="1">
    <location>
        <begin position="90"/>
        <end position="109"/>
    </location>
</feature>
<evidence type="ECO:0000313" key="3">
    <source>
        <dbReference type="EMBL" id="RSM47850.1"/>
    </source>
</evidence>
<dbReference type="EMBL" id="QHHU01000008">
    <property type="protein sequence ID" value="RSM47850.1"/>
    <property type="molecule type" value="Genomic_DNA"/>
</dbReference>
<name>A0A428WXT1_AMYBA</name>
<gene>
    <name evidence="3" type="ORF">DMA12_07735</name>
</gene>
<evidence type="ECO:0000313" key="4">
    <source>
        <dbReference type="Proteomes" id="UP000286716"/>
    </source>
</evidence>
<dbReference type="OrthoDB" id="4803588at2"/>
<proteinExistence type="predicted"/>
<evidence type="ECO:0000256" key="2">
    <source>
        <dbReference type="SAM" id="Phobius"/>
    </source>
</evidence>
<reference evidence="3 4" key="1">
    <citation type="submission" date="2018-05" db="EMBL/GenBank/DDBJ databases">
        <title>Evolution of GPA BGCs.</title>
        <authorList>
            <person name="Waglechner N."/>
            <person name="Wright G.D."/>
        </authorList>
    </citation>
    <scope>NUCLEOTIDE SEQUENCE [LARGE SCALE GENOMIC DNA]</scope>
    <source>
        <strain evidence="3 4">DSM 5908</strain>
    </source>
</reference>
<comment type="caution">
    <text evidence="3">The sequence shown here is derived from an EMBL/GenBank/DDBJ whole genome shotgun (WGS) entry which is preliminary data.</text>
</comment>